<dbReference type="InterPro" id="IPR011006">
    <property type="entry name" value="CheY-like_superfamily"/>
</dbReference>
<keyword evidence="5" id="KW-0418">Kinase</keyword>
<evidence type="ECO:0000256" key="2">
    <source>
        <dbReference type="ARBA" id="ARBA00012438"/>
    </source>
</evidence>
<dbReference type="Proteomes" id="UP000287394">
    <property type="component" value="Chromosome"/>
</dbReference>
<comment type="catalytic activity">
    <reaction evidence="1">
        <text>ATP + protein L-histidine = ADP + protein N-phospho-L-histidine.</text>
        <dbReference type="EC" id="2.7.13.3"/>
    </reaction>
</comment>
<accession>A0A402CV92</accession>
<keyword evidence="8" id="KW-1185">Reference proteome</keyword>
<dbReference type="SUPFAM" id="SSF55874">
    <property type="entry name" value="ATPase domain of HSP90 chaperone/DNA topoisomerase II/histidine kinase"/>
    <property type="match status" value="1"/>
</dbReference>
<dbReference type="InterPro" id="IPR003594">
    <property type="entry name" value="HATPase_dom"/>
</dbReference>
<dbReference type="InterPro" id="IPR004358">
    <property type="entry name" value="Sig_transdc_His_kin-like_C"/>
</dbReference>
<dbReference type="GO" id="GO:0030295">
    <property type="term" value="F:protein kinase activator activity"/>
    <property type="evidence" value="ECO:0007669"/>
    <property type="project" value="TreeGrafter"/>
</dbReference>
<dbReference type="CDD" id="cd00082">
    <property type="entry name" value="HisKA"/>
    <property type="match status" value="1"/>
</dbReference>
<dbReference type="Gene3D" id="3.40.50.2300">
    <property type="match status" value="1"/>
</dbReference>
<keyword evidence="6" id="KW-0902">Two-component regulatory system</keyword>
<evidence type="ECO:0000313" key="8">
    <source>
        <dbReference type="Proteomes" id="UP000287394"/>
    </source>
</evidence>
<dbReference type="KEGG" id="ccot:CCAX7_23610"/>
<dbReference type="InterPro" id="IPR005467">
    <property type="entry name" value="His_kinase_dom"/>
</dbReference>
<dbReference type="SUPFAM" id="SSF52172">
    <property type="entry name" value="CheY-like"/>
    <property type="match status" value="1"/>
</dbReference>
<evidence type="ECO:0000256" key="3">
    <source>
        <dbReference type="ARBA" id="ARBA00022553"/>
    </source>
</evidence>
<evidence type="ECO:0000256" key="4">
    <source>
        <dbReference type="ARBA" id="ARBA00022679"/>
    </source>
</evidence>
<keyword evidence="4" id="KW-0808">Transferase</keyword>
<evidence type="ECO:0000256" key="6">
    <source>
        <dbReference type="ARBA" id="ARBA00023012"/>
    </source>
</evidence>
<evidence type="ECO:0000256" key="1">
    <source>
        <dbReference type="ARBA" id="ARBA00000085"/>
    </source>
</evidence>
<dbReference type="PROSITE" id="PS50109">
    <property type="entry name" value="HIS_KIN"/>
    <property type="match status" value="1"/>
</dbReference>
<protein>
    <recommendedName>
        <fullName evidence="2">histidine kinase</fullName>
        <ecNumber evidence="2">2.7.13.3</ecNumber>
    </recommendedName>
</protein>
<dbReference type="GO" id="GO:0007234">
    <property type="term" value="P:osmosensory signaling via phosphorelay pathway"/>
    <property type="evidence" value="ECO:0007669"/>
    <property type="project" value="TreeGrafter"/>
</dbReference>
<sequence>MPREILIIDDTPEDRAVFRRCLQAETDYANTFVEAETGEEGLQRYFDHRPDCVLLDYQMPDMNGVEVLEALREASPFGVFPIVLLTGVASQSVALQAMKLGAQDYLIKGQAGPEEVARAVRNAMDRTSMLTILDEQRRNLEAKNAELERRNAELDQFAYVASHDLKAPLRGIATIANWIHEDLGAQLTPEIAGQLKRLSGRVSRMEGLIDGLLQYARVGRVLVPPERVDVGALIQETIDLLAAPKTFHFVIGPGMPAIVAERLRLQQVFLNLIGNGVKHHHRQDGQITIASEDLGSFYQFSVADDGPGIEPQYHQKIFTIFQTLLARDKMENTGIGLSLVKKIVEEQGGQVIVESPPSGGTTFRFTWPKSSRKDTHANVE</sequence>
<dbReference type="Gene3D" id="1.10.287.130">
    <property type="match status" value="1"/>
</dbReference>
<dbReference type="PANTHER" id="PTHR42878:SF15">
    <property type="entry name" value="BACTERIOPHYTOCHROME"/>
    <property type="match status" value="1"/>
</dbReference>
<dbReference type="InterPro" id="IPR001789">
    <property type="entry name" value="Sig_transdc_resp-reg_receiver"/>
</dbReference>
<evidence type="ECO:0000313" key="7">
    <source>
        <dbReference type="EMBL" id="BDI30310.1"/>
    </source>
</evidence>
<dbReference type="RefSeq" id="WP_301002480.1">
    <property type="nucleotide sequence ID" value="NZ_AP025739.1"/>
</dbReference>
<dbReference type="GO" id="GO:0000156">
    <property type="term" value="F:phosphorelay response regulator activity"/>
    <property type="evidence" value="ECO:0007669"/>
    <property type="project" value="TreeGrafter"/>
</dbReference>
<dbReference type="PANTHER" id="PTHR42878">
    <property type="entry name" value="TWO-COMPONENT HISTIDINE KINASE"/>
    <property type="match status" value="1"/>
</dbReference>
<dbReference type="InterPro" id="IPR050351">
    <property type="entry name" value="BphY/WalK/GraS-like"/>
</dbReference>
<dbReference type="CDD" id="cd00156">
    <property type="entry name" value="REC"/>
    <property type="match status" value="1"/>
</dbReference>
<dbReference type="Pfam" id="PF00512">
    <property type="entry name" value="HisKA"/>
    <property type="match status" value="1"/>
</dbReference>
<name>A0A402CV92_9BACT</name>
<dbReference type="EMBL" id="AP025739">
    <property type="protein sequence ID" value="BDI30310.1"/>
    <property type="molecule type" value="Genomic_DNA"/>
</dbReference>
<dbReference type="GO" id="GO:0000155">
    <property type="term" value="F:phosphorelay sensor kinase activity"/>
    <property type="evidence" value="ECO:0007669"/>
    <property type="project" value="InterPro"/>
</dbReference>
<evidence type="ECO:0000256" key="5">
    <source>
        <dbReference type="ARBA" id="ARBA00022777"/>
    </source>
</evidence>
<dbReference type="Gene3D" id="3.30.565.10">
    <property type="entry name" value="Histidine kinase-like ATPase, C-terminal domain"/>
    <property type="match status" value="1"/>
</dbReference>
<organism evidence="7 8">
    <name type="scientific">Capsulimonas corticalis</name>
    <dbReference type="NCBI Taxonomy" id="2219043"/>
    <lineage>
        <taxon>Bacteria</taxon>
        <taxon>Bacillati</taxon>
        <taxon>Armatimonadota</taxon>
        <taxon>Armatimonadia</taxon>
        <taxon>Capsulimonadales</taxon>
        <taxon>Capsulimonadaceae</taxon>
        <taxon>Capsulimonas</taxon>
    </lineage>
</organism>
<reference evidence="7 8" key="1">
    <citation type="journal article" date="2019" name="Int. J. Syst. Evol. Microbiol.">
        <title>Capsulimonas corticalis gen. nov., sp. nov., an aerobic capsulated bacterium, of a novel bacterial order, Capsulimonadales ord. nov., of the class Armatimonadia of the phylum Armatimonadetes.</title>
        <authorList>
            <person name="Li J."/>
            <person name="Kudo C."/>
            <person name="Tonouchi A."/>
        </authorList>
    </citation>
    <scope>NUCLEOTIDE SEQUENCE [LARGE SCALE GENOMIC DNA]</scope>
    <source>
        <strain evidence="7 8">AX-7</strain>
    </source>
</reference>
<dbReference type="SMART" id="SM00387">
    <property type="entry name" value="HATPase_c"/>
    <property type="match status" value="1"/>
</dbReference>
<dbReference type="SMART" id="SM00448">
    <property type="entry name" value="REC"/>
    <property type="match status" value="1"/>
</dbReference>
<dbReference type="PRINTS" id="PR00344">
    <property type="entry name" value="BCTRLSENSOR"/>
</dbReference>
<dbReference type="SMART" id="SM00388">
    <property type="entry name" value="HisKA"/>
    <property type="match status" value="1"/>
</dbReference>
<proteinExistence type="predicted"/>
<dbReference type="Pfam" id="PF00072">
    <property type="entry name" value="Response_reg"/>
    <property type="match status" value="1"/>
</dbReference>
<dbReference type="AlphaFoldDB" id="A0A402CV92"/>
<keyword evidence="3" id="KW-0597">Phosphoprotein</keyword>
<dbReference type="Pfam" id="PF02518">
    <property type="entry name" value="HATPase_c"/>
    <property type="match status" value="1"/>
</dbReference>
<dbReference type="EC" id="2.7.13.3" evidence="2"/>
<dbReference type="PROSITE" id="PS50110">
    <property type="entry name" value="RESPONSE_REGULATORY"/>
    <property type="match status" value="1"/>
</dbReference>
<dbReference type="InterPro" id="IPR036890">
    <property type="entry name" value="HATPase_C_sf"/>
</dbReference>
<dbReference type="InterPro" id="IPR003661">
    <property type="entry name" value="HisK_dim/P_dom"/>
</dbReference>
<gene>
    <name evidence="7" type="ORF">CCAX7_23610</name>
</gene>